<sequence>MRSPPLPSQIQSEEGSHRRSRQCDLFPSLPTRSGRRRGAIDGEDSVVPSPPSLLDLAEGGEPAVATIAGSGGGGAVPSYMRQRIETALGASKGFMMDSTFRELKLVLALLGIIIWIIGACNAKFTPADNYLVNCGSTVDATVGQRVFAADNSQSFVLTTPQSQSIAARTTLNSVLGFDDAELYQTARIFTAPSSYSFKMKSSGRHFVRLHFFPFLYQNYDLASSKFKVSTEDVVLLDNFSQSSNSFPVVKEYSLNITRDMLILTFVPEGNGTSFVNAIEVVSVPDDLITDSAQLLGVGQYLGLAAQPLQTSQRINVGGPKVTAENDTLTRTWLTDQSFFRNPTVAQAVTYQEKLNYKDGSATQDDAPDSVYNTARRLVGQRNASSMPNMTWQFNVDGRSSYLIRFHFCDIVSKAAFQLYFDVYVYNFSAAKDLDLSTREFGTLAAPFYMDIVLPSSDPSGNLTVSIGPSSLPNATPDGILNGLEIMKMNFSIGSVYVVKPPSAAKQQLPIILGSVLGGIGAVIIVVVLCVVLIRRKKKMKKPQTPLTSRPSSSWTPLSLNALSFLSTGSRTTSRTTYTSGTNSDTSYRIPFVVLQEATNHFDEQMVIGVGGFGKVYKAVLQDSTKVAVKRGNQKSHQGIREFRTEIELLSGLRHRHLVSLIGYCDERNEMILVYEYMEKGTLKGHLYGGDQPPLSWKKRLEICIGAARGLHYLHTGFAKSIIHRDVKSANILLDENLMAKVSDFGLSKTGPEFDQTHVSTAVKGSFGYLDPEYYRRQKLTDKSDVYSFGVVLLEVICARPVIDPTLPRDMINLAEWAIKWQKRGELDQIVDKRIAGTIRPESLRKYGETVEKCLAEYGVERPTMGDVLWNLEFVLQLQEAGPDMSNIDSMNQISELPSNAQRISSLEISTADESRTAMEYSQMSTSNAFSQLINTEGR</sequence>
<protein>
    <recommendedName>
        <fullName evidence="15">Protein kinase domain-containing protein</fullName>
    </recommendedName>
</protein>
<dbReference type="InterPro" id="IPR024788">
    <property type="entry name" value="Malectin-like_Carb-bd_dom"/>
</dbReference>
<dbReference type="FunFam" id="1.10.510.10:FF:000058">
    <property type="entry name" value="Receptor-like protein kinase FERONIA"/>
    <property type="match status" value="1"/>
</dbReference>
<dbReference type="FunFam" id="2.60.120.430:FF:000005">
    <property type="entry name" value="Putative receptor-like protein kinase"/>
    <property type="match status" value="1"/>
</dbReference>
<dbReference type="InterPro" id="IPR017441">
    <property type="entry name" value="Protein_kinase_ATP_BS"/>
</dbReference>
<dbReference type="GO" id="GO:0016020">
    <property type="term" value="C:membrane"/>
    <property type="evidence" value="ECO:0007669"/>
    <property type="project" value="UniProtKB-SubCell"/>
</dbReference>
<evidence type="ECO:0000256" key="1">
    <source>
        <dbReference type="ARBA" id="ARBA00004167"/>
    </source>
</evidence>
<dbReference type="InterPro" id="IPR000719">
    <property type="entry name" value="Prot_kinase_dom"/>
</dbReference>
<name>A0A0E0KYU5_ORYPU</name>
<dbReference type="PANTHER" id="PTHR45631:SF68">
    <property type="entry name" value="REPEAT FAMILY PROTEIN, PUTATIVE, EXPRESSED-RELATED"/>
    <property type="match status" value="1"/>
</dbReference>
<accession>A0A0E0KYU5</accession>
<feature type="region of interest" description="Disordered" evidence="13">
    <location>
        <begin position="1"/>
        <end position="48"/>
    </location>
</feature>
<dbReference type="HOGENOM" id="CLU_000288_42_5_1"/>
<feature type="domain" description="Protein kinase" evidence="15">
    <location>
        <begin position="601"/>
        <end position="874"/>
    </location>
</feature>
<keyword evidence="9 14" id="KW-1133">Transmembrane helix</keyword>
<dbReference type="SMART" id="SM00220">
    <property type="entry name" value="S_TKc"/>
    <property type="match status" value="1"/>
</dbReference>
<evidence type="ECO:0000313" key="17">
    <source>
        <dbReference type="Proteomes" id="UP000026962"/>
    </source>
</evidence>
<feature type="binding site" evidence="12">
    <location>
        <position position="629"/>
    </location>
    <ligand>
        <name>ATP</name>
        <dbReference type="ChEBI" id="CHEBI:30616"/>
    </ligand>
</feature>
<feature type="transmembrane region" description="Helical" evidence="14">
    <location>
        <begin position="510"/>
        <end position="533"/>
    </location>
</feature>
<evidence type="ECO:0000313" key="16">
    <source>
        <dbReference type="EnsemblPlants" id="OPUNC05G03980.1"/>
    </source>
</evidence>
<evidence type="ECO:0000256" key="8">
    <source>
        <dbReference type="ARBA" id="ARBA00022840"/>
    </source>
</evidence>
<dbReference type="PROSITE" id="PS50011">
    <property type="entry name" value="PROTEIN_KINASE_DOM"/>
    <property type="match status" value="1"/>
</dbReference>
<evidence type="ECO:0000259" key="15">
    <source>
        <dbReference type="PROSITE" id="PS50011"/>
    </source>
</evidence>
<proteinExistence type="predicted"/>
<dbReference type="PANTHER" id="PTHR45631">
    <property type="entry name" value="OS07G0107800 PROTEIN-RELATED"/>
    <property type="match status" value="1"/>
</dbReference>
<dbReference type="PROSITE" id="PS00108">
    <property type="entry name" value="PROTEIN_KINASE_ST"/>
    <property type="match status" value="1"/>
</dbReference>
<evidence type="ECO:0000256" key="12">
    <source>
        <dbReference type="PROSITE-ProRule" id="PRU10141"/>
    </source>
</evidence>
<keyword evidence="2" id="KW-0723">Serine/threonine-protein kinase</keyword>
<dbReference type="OMA" id="SPVVMEY"/>
<evidence type="ECO:0000256" key="10">
    <source>
        <dbReference type="ARBA" id="ARBA00023136"/>
    </source>
</evidence>
<comment type="subcellular location">
    <subcellularLocation>
        <location evidence="1">Membrane</location>
        <topology evidence="1">Single-pass membrane protein</topology>
    </subcellularLocation>
</comment>
<dbReference type="CDD" id="cd14066">
    <property type="entry name" value="STKc_IRAK"/>
    <property type="match status" value="1"/>
</dbReference>
<keyword evidence="3" id="KW-0808">Transferase</keyword>
<evidence type="ECO:0000256" key="6">
    <source>
        <dbReference type="ARBA" id="ARBA00022741"/>
    </source>
</evidence>
<reference evidence="16" key="2">
    <citation type="submission" date="2018-05" db="EMBL/GenBank/DDBJ databases">
        <title>OpunRS2 (Oryza punctata Reference Sequence Version 2).</title>
        <authorList>
            <person name="Zhang J."/>
            <person name="Kudrna D."/>
            <person name="Lee S."/>
            <person name="Talag J."/>
            <person name="Welchert J."/>
            <person name="Wing R.A."/>
        </authorList>
    </citation>
    <scope>NUCLEOTIDE SEQUENCE [LARGE SCALE GENOMIC DNA]</scope>
</reference>
<dbReference type="STRING" id="4537.A0A0E0KYU5"/>
<organism evidence="16">
    <name type="scientific">Oryza punctata</name>
    <name type="common">Red rice</name>
    <dbReference type="NCBI Taxonomy" id="4537"/>
    <lineage>
        <taxon>Eukaryota</taxon>
        <taxon>Viridiplantae</taxon>
        <taxon>Streptophyta</taxon>
        <taxon>Embryophyta</taxon>
        <taxon>Tracheophyta</taxon>
        <taxon>Spermatophyta</taxon>
        <taxon>Magnoliopsida</taxon>
        <taxon>Liliopsida</taxon>
        <taxon>Poales</taxon>
        <taxon>Poaceae</taxon>
        <taxon>BOP clade</taxon>
        <taxon>Oryzoideae</taxon>
        <taxon>Oryzeae</taxon>
        <taxon>Oryzinae</taxon>
        <taxon>Oryza</taxon>
    </lineage>
</organism>
<evidence type="ECO:0000256" key="3">
    <source>
        <dbReference type="ARBA" id="ARBA00022679"/>
    </source>
</evidence>
<dbReference type="PROSITE" id="PS00107">
    <property type="entry name" value="PROTEIN_KINASE_ATP"/>
    <property type="match status" value="1"/>
</dbReference>
<dbReference type="Pfam" id="PF12819">
    <property type="entry name" value="Malectin_like"/>
    <property type="match status" value="1"/>
</dbReference>
<evidence type="ECO:0000256" key="7">
    <source>
        <dbReference type="ARBA" id="ARBA00022777"/>
    </source>
</evidence>
<dbReference type="FunFam" id="3.30.200.20:FF:000039">
    <property type="entry name" value="receptor-like protein kinase FERONIA"/>
    <property type="match status" value="1"/>
</dbReference>
<dbReference type="Pfam" id="PF07714">
    <property type="entry name" value="PK_Tyr_Ser-Thr"/>
    <property type="match status" value="1"/>
</dbReference>
<evidence type="ECO:0000256" key="11">
    <source>
        <dbReference type="ARBA" id="ARBA00023180"/>
    </source>
</evidence>
<dbReference type="Gene3D" id="3.30.200.20">
    <property type="entry name" value="Phosphorylase Kinase, domain 1"/>
    <property type="match status" value="1"/>
</dbReference>
<dbReference type="EnsemblPlants" id="OPUNC05G03980.1">
    <property type="protein sequence ID" value="OPUNC05G03980.1"/>
    <property type="gene ID" value="OPUNC05G03980"/>
</dbReference>
<dbReference type="InterPro" id="IPR008271">
    <property type="entry name" value="Ser/Thr_kinase_AS"/>
</dbReference>
<evidence type="ECO:0000256" key="4">
    <source>
        <dbReference type="ARBA" id="ARBA00022692"/>
    </source>
</evidence>
<dbReference type="FunFam" id="2.60.120.430:FF:000001">
    <property type="entry name" value="Receptor-like protein kinase FERONIA"/>
    <property type="match status" value="1"/>
</dbReference>
<evidence type="ECO:0000256" key="2">
    <source>
        <dbReference type="ARBA" id="ARBA00022527"/>
    </source>
</evidence>
<keyword evidence="5" id="KW-0732">Signal</keyword>
<keyword evidence="7" id="KW-0418">Kinase</keyword>
<keyword evidence="4 14" id="KW-0812">Transmembrane</keyword>
<dbReference type="InterPro" id="IPR001245">
    <property type="entry name" value="Ser-Thr/Tyr_kinase_cat_dom"/>
</dbReference>
<reference evidence="16" key="1">
    <citation type="submission" date="2015-04" db="UniProtKB">
        <authorList>
            <consortium name="EnsemblPlants"/>
        </authorList>
    </citation>
    <scope>IDENTIFICATION</scope>
</reference>
<dbReference type="Gramene" id="OPUNC05G03980.1">
    <property type="protein sequence ID" value="OPUNC05G03980.1"/>
    <property type="gene ID" value="OPUNC05G03980"/>
</dbReference>
<dbReference type="Gene3D" id="2.60.120.430">
    <property type="entry name" value="Galactose-binding lectin"/>
    <property type="match status" value="2"/>
</dbReference>
<dbReference type="Gene3D" id="1.10.510.10">
    <property type="entry name" value="Transferase(Phosphotransferase) domain 1"/>
    <property type="match status" value="1"/>
</dbReference>
<keyword evidence="8 12" id="KW-0067">ATP-binding</keyword>
<dbReference type="eggNOG" id="KOG1187">
    <property type="taxonomic scope" value="Eukaryota"/>
</dbReference>
<evidence type="ECO:0000256" key="5">
    <source>
        <dbReference type="ARBA" id="ARBA00022729"/>
    </source>
</evidence>
<dbReference type="InterPro" id="IPR011009">
    <property type="entry name" value="Kinase-like_dom_sf"/>
</dbReference>
<keyword evidence="10 14" id="KW-0472">Membrane</keyword>
<dbReference type="GO" id="GO:0004674">
    <property type="term" value="F:protein serine/threonine kinase activity"/>
    <property type="evidence" value="ECO:0007669"/>
    <property type="project" value="UniProtKB-KW"/>
</dbReference>
<dbReference type="SUPFAM" id="SSF56112">
    <property type="entry name" value="Protein kinase-like (PK-like)"/>
    <property type="match status" value="1"/>
</dbReference>
<dbReference type="AlphaFoldDB" id="A0A0E0KYU5"/>
<keyword evidence="6 12" id="KW-0547">Nucleotide-binding</keyword>
<dbReference type="Proteomes" id="UP000026962">
    <property type="component" value="Chromosome 5"/>
</dbReference>
<dbReference type="GO" id="GO:0005524">
    <property type="term" value="F:ATP binding"/>
    <property type="evidence" value="ECO:0007669"/>
    <property type="project" value="UniProtKB-UniRule"/>
</dbReference>
<evidence type="ECO:0000256" key="14">
    <source>
        <dbReference type="SAM" id="Phobius"/>
    </source>
</evidence>
<evidence type="ECO:0000256" key="13">
    <source>
        <dbReference type="SAM" id="MobiDB-lite"/>
    </source>
</evidence>
<keyword evidence="17" id="KW-1185">Reference proteome</keyword>
<evidence type="ECO:0000256" key="9">
    <source>
        <dbReference type="ARBA" id="ARBA00022989"/>
    </source>
</evidence>
<keyword evidence="11" id="KW-0325">Glycoprotein</keyword>